<reference evidence="3" key="1">
    <citation type="journal article" date="2020" name="Nat. Commun.">
        <title>Genome sequence of the cluster root forming white lupin.</title>
        <authorList>
            <person name="Hufnagel B."/>
            <person name="Marques A."/>
            <person name="Soriano A."/>
            <person name="Marques L."/>
            <person name="Divol F."/>
            <person name="Doumas P."/>
            <person name="Sallet E."/>
            <person name="Mancinotti D."/>
            <person name="Carrere S."/>
            <person name="Marande W."/>
            <person name="Arribat S."/>
            <person name="Keller J."/>
            <person name="Huneau C."/>
            <person name="Blein T."/>
            <person name="Aime D."/>
            <person name="Laguerre M."/>
            <person name="Taylor J."/>
            <person name="Schubert V."/>
            <person name="Nelson M."/>
            <person name="Geu-Flores F."/>
            <person name="Crespi M."/>
            <person name="Gallardo-Guerrero K."/>
            <person name="Delaux P.-M."/>
            <person name="Salse J."/>
            <person name="Berges H."/>
            <person name="Guyot R."/>
            <person name="Gouzy J."/>
            <person name="Peret B."/>
        </authorList>
    </citation>
    <scope>NUCLEOTIDE SEQUENCE [LARGE SCALE GENOMIC DNA]</scope>
    <source>
        <strain evidence="3">cv. Amiga</strain>
    </source>
</reference>
<dbReference type="AlphaFoldDB" id="A0A6A4PMM3"/>
<dbReference type="EMBL" id="WOCE01000012">
    <property type="protein sequence ID" value="KAE9602841.1"/>
    <property type="molecule type" value="Genomic_DNA"/>
</dbReference>
<organism evidence="2 3">
    <name type="scientific">Lupinus albus</name>
    <name type="common">White lupine</name>
    <name type="synonym">Lupinus termis</name>
    <dbReference type="NCBI Taxonomy" id="3870"/>
    <lineage>
        <taxon>Eukaryota</taxon>
        <taxon>Viridiplantae</taxon>
        <taxon>Streptophyta</taxon>
        <taxon>Embryophyta</taxon>
        <taxon>Tracheophyta</taxon>
        <taxon>Spermatophyta</taxon>
        <taxon>Magnoliopsida</taxon>
        <taxon>eudicotyledons</taxon>
        <taxon>Gunneridae</taxon>
        <taxon>Pentapetalae</taxon>
        <taxon>rosids</taxon>
        <taxon>fabids</taxon>
        <taxon>Fabales</taxon>
        <taxon>Fabaceae</taxon>
        <taxon>Papilionoideae</taxon>
        <taxon>50 kb inversion clade</taxon>
        <taxon>genistoids sensu lato</taxon>
        <taxon>core genistoids</taxon>
        <taxon>Genisteae</taxon>
        <taxon>Lupinus</taxon>
    </lineage>
</organism>
<dbReference type="OrthoDB" id="1751226at2759"/>
<evidence type="ECO:0000256" key="1">
    <source>
        <dbReference type="SAM" id="MobiDB-lite"/>
    </source>
</evidence>
<gene>
    <name evidence="2" type="ORF">Lalb_Chr12g0203841</name>
</gene>
<dbReference type="Proteomes" id="UP000447434">
    <property type="component" value="Chromosome 12"/>
</dbReference>
<evidence type="ECO:0000313" key="3">
    <source>
        <dbReference type="Proteomes" id="UP000447434"/>
    </source>
</evidence>
<sequence>MRLVVQLKSIQDMKVLFSEHVKMRAAMQEKESAQSGTAEREELENVKSDMVELQNDYFELQREYEKLSNRPMNSLGWSKT</sequence>
<accession>A0A6A4PMM3</accession>
<protein>
    <submittedName>
        <fullName evidence="2">Uncharacterized protein</fullName>
    </submittedName>
</protein>
<comment type="caution">
    <text evidence="2">The sequence shown here is derived from an EMBL/GenBank/DDBJ whole genome shotgun (WGS) entry which is preliminary data.</text>
</comment>
<keyword evidence="3" id="KW-1185">Reference proteome</keyword>
<name>A0A6A4PMM3_LUPAL</name>
<evidence type="ECO:0000313" key="2">
    <source>
        <dbReference type="EMBL" id="KAE9602841.1"/>
    </source>
</evidence>
<proteinExistence type="predicted"/>
<feature type="region of interest" description="Disordered" evidence="1">
    <location>
        <begin position="27"/>
        <end position="46"/>
    </location>
</feature>